<sequence length="56" mass="6233">MQTFTLPTGHVVTTQRVPGAALIEFTTRRGNDVISTVRHSFAESVPLIKRMACFSR</sequence>
<reference evidence="1 2" key="1">
    <citation type="submission" date="2019-01" db="EMBL/GenBank/DDBJ databases">
        <authorList>
            <person name="Russe A."/>
            <person name="Sprabary S.L."/>
            <person name="Nayek S."/>
            <person name="Klug H.M."/>
            <person name="Layton S.R."/>
            <person name="Kim T."/>
            <person name="Hughes L.E."/>
            <person name="Garlena R.A."/>
            <person name="Russell D.A."/>
            <person name="Pope W.H."/>
            <person name="Jacobs-Sera D."/>
            <person name="Hatfull G.F."/>
        </authorList>
    </citation>
    <scope>NUCLEOTIDE SEQUENCE [LARGE SCALE GENOMIC DNA]</scope>
</reference>
<accession>A0A411B123</accession>
<protein>
    <submittedName>
        <fullName evidence="1">Uncharacterized protein</fullName>
    </submittedName>
</protein>
<proteinExistence type="predicted"/>
<evidence type="ECO:0000313" key="1">
    <source>
        <dbReference type="EMBL" id="QAX94033.1"/>
    </source>
</evidence>
<organism evidence="1 2">
    <name type="scientific">Streptomyces phage Euratis</name>
    <dbReference type="NCBI Taxonomy" id="2510569"/>
    <lineage>
        <taxon>Viruses</taxon>
        <taxon>Duplodnaviria</taxon>
        <taxon>Heunggongvirae</taxon>
        <taxon>Uroviricota</taxon>
        <taxon>Caudoviricetes</taxon>
        <taxon>Colingsworthviridae</taxon>
        <taxon>Vashvirus</taxon>
        <taxon>Vashvirus euratis</taxon>
    </lineage>
</organism>
<keyword evidence="2" id="KW-1185">Reference proteome</keyword>
<dbReference type="EMBL" id="MK450426">
    <property type="protein sequence ID" value="QAX94033.1"/>
    <property type="molecule type" value="Genomic_DNA"/>
</dbReference>
<dbReference type="Proteomes" id="UP000290796">
    <property type="component" value="Segment"/>
</dbReference>
<gene>
    <name evidence="1" type="primary">38</name>
    <name evidence="1" type="ORF">SEA_EURATIS_38</name>
</gene>
<name>A0A411B123_9CAUD</name>
<evidence type="ECO:0000313" key="2">
    <source>
        <dbReference type="Proteomes" id="UP000290796"/>
    </source>
</evidence>